<dbReference type="InterPro" id="IPR016195">
    <property type="entry name" value="Pol/histidinol_Pase-like"/>
</dbReference>
<organism evidence="1 2">
    <name type="scientific">Acidiferrimicrobium australe</name>
    <dbReference type="NCBI Taxonomy" id="2664430"/>
    <lineage>
        <taxon>Bacteria</taxon>
        <taxon>Bacillati</taxon>
        <taxon>Actinomycetota</taxon>
        <taxon>Acidimicrobiia</taxon>
        <taxon>Acidimicrobiales</taxon>
        <taxon>Acidimicrobiaceae</taxon>
        <taxon>Acidiferrimicrobium</taxon>
    </lineage>
</organism>
<dbReference type="SUPFAM" id="SSF89550">
    <property type="entry name" value="PHP domain-like"/>
    <property type="match status" value="1"/>
</dbReference>
<name>A0ABW9R183_9ACTN</name>
<evidence type="ECO:0000313" key="2">
    <source>
        <dbReference type="Proteomes" id="UP000437736"/>
    </source>
</evidence>
<protein>
    <submittedName>
        <fullName evidence="1">DUF3604 domain-containing protein</fullName>
    </submittedName>
</protein>
<evidence type="ECO:0000313" key="1">
    <source>
        <dbReference type="EMBL" id="MST34448.1"/>
    </source>
</evidence>
<sequence>DEPELDDFYRYAFDVCEYDFWAVTDHAENTSPYQWWSIQKLADVLHVPDRFVPFYGFEWTSATGHQNVVYESATRGAPIYSSTAEGSATPAQLWAHLRDAGQRSLTIPHHPGSAMVPFDWSYHDEGMMRLVEVFQACRGNYEADGCFRQFSDGTLSGTFVQDGLLAGHRFGLIGSSDHGNGAGYVGAYAEALTREAIFDALHARRTMAATTRDVVVDARLDGTFMGGVAAPSSHPTLAVRAQAYGELARIEVVTPAGVVRRAAREPEVPAGQVAVPLRVEWSTGETSHTDWSGRLRVEGGTVLATRYWSPEIVDVTVDGIAWKAETRNFRSQYGAQRGGVELTVLGPPDAVVRVDTAAGAGAVRLGDLATPTTVGAGRVELARGEQGTLMLQRGTGGLLGLGTDALTTSWELDVTEPTWVYVRVILEDGEMAWSSPIWVAPPA</sequence>
<comment type="caution">
    <text evidence="1">The sequence shown here is derived from an EMBL/GenBank/DDBJ whole genome shotgun (WGS) entry which is preliminary data.</text>
</comment>
<dbReference type="EMBL" id="WJHE01001011">
    <property type="protein sequence ID" value="MST34448.1"/>
    <property type="molecule type" value="Genomic_DNA"/>
</dbReference>
<reference evidence="1 2" key="1">
    <citation type="submission" date="2019-11" db="EMBL/GenBank/DDBJ databases">
        <title>Acidiferrimicrobium australis gen. nov., sp. nov., an acidophilic and obligately heterotrophic, member of the Actinobacteria that catalyses dissimilatory oxido- reduction of iron isolated from metal-rich acidic water in Chile.</title>
        <authorList>
            <person name="Gonzalez D."/>
            <person name="Huber K."/>
            <person name="Hedrich S."/>
            <person name="Rojas-Villalobos C."/>
            <person name="Quatrini R."/>
            <person name="Dinamarca M.A."/>
            <person name="Schwarz A."/>
            <person name="Canales C."/>
            <person name="Nancucheo I."/>
        </authorList>
    </citation>
    <scope>NUCLEOTIDE SEQUENCE [LARGE SCALE GENOMIC DNA]</scope>
    <source>
        <strain evidence="1 2">USS-CCA1</strain>
    </source>
</reference>
<gene>
    <name evidence="1" type="ORF">GHK86_17190</name>
</gene>
<proteinExistence type="predicted"/>
<dbReference type="Pfam" id="PF12228">
    <property type="entry name" value="DUF3604"/>
    <property type="match status" value="1"/>
</dbReference>
<dbReference type="Gene3D" id="3.20.20.140">
    <property type="entry name" value="Metal-dependent hydrolases"/>
    <property type="match status" value="1"/>
</dbReference>
<feature type="non-terminal residue" evidence="1">
    <location>
        <position position="1"/>
    </location>
</feature>
<keyword evidence="2" id="KW-1185">Reference proteome</keyword>
<accession>A0ABW9R183</accession>
<dbReference type="InterPro" id="IPR022028">
    <property type="entry name" value="DUF3604"/>
</dbReference>
<dbReference type="Proteomes" id="UP000437736">
    <property type="component" value="Unassembled WGS sequence"/>
</dbReference>